<comment type="caution">
    <text evidence="2">The sequence shown here is derived from an EMBL/GenBank/DDBJ whole genome shotgun (WGS) entry which is preliminary data.</text>
</comment>
<dbReference type="Proteomes" id="UP000319818">
    <property type="component" value="Unassembled WGS sequence"/>
</dbReference>
<name>A0A543FRC0_9PSEU</name>
<proteinExistence type="predicted"/>
<evidence type="ECO:0000313" key="2">
    <source>
        <dbReference type="EMBL" id="TQM36390.1"/>
    </source>
</evidence>
<keyword evidence="1" id="KW-0472">Membrane</keyword>
<dbReference type="RefSeq" id="WP_142107601.1">
    <property type="nucleotide sequence ID" value="NZ_VFPH01000003.1"/>
</dbReference>
<accession>A0A543FRC0</accession>
<evidence type="ECO:0000256" key="1">
    <source>
        <dbReference type="SAM" id="Phobius"/>
    </source>
</evidence>
<keyword evidence="1" id="KW-1133">Transmembrane helix</keyword>
<sequence length="179" mass="20083">MNTTDEAEALPADVAALAAEADLGPHTLTCLPKRLGGIVGVIFILGAISMTWAAVDKIMTAVARDTYGWELVLYAGPAAFLLFVCVQIPNPRSRHVRFYGFARGFILRNGRMRLTHVSWAEIVRVRRLSITLDSSHWYELSARGGWWSEVYPSVYRRSYEVDTYMVRAARARGLKIDYG</sequence>
<organism evidence="2 3">
    <name type="scientific">Pseudonocardia cypriaca</name>
    <dbReference type="NCBI Taxonomy" id="882449"/>
    <lineage>
        <taxon>Bacteria</taxon>
        <taxon>Bacillati</taxon>
        <taxon>Actinomycetota</taxon>
        <taxon>Actinomycetes</taxon>
        <taxon>Pseudonocardiales</taxon>
        <taxon>Pseudonocardiaceae</taxon>
        <taxon>Pseudonocardia</taxon>
    </lineage>
</organism>
<gene>
    <name evidence="2" type="ORF">FB388_7851</name>
</gene>
<dbReference type="EMBL" id="VFPH01000003">
    <property type="protein sequence ID" value="TQM36390.1"/>
    <property type="molecule type" value="Genomic_DNA"/>
</dbReference>
<keyword evidence="3" id="KW-1185">Reference proteome</keyword>
<dbReference type="AlphaFoldDB" id="A0A543FRC0"/>
<feature type="transmembrane region" description="Helical" evidence="1">
    <location>
        <begin position="35"/>
        <end position="55"/>
    </location>
</feature>
<evidence type="ECO:0000313" key="3">
    <source>
        <dbReference type="Proteomes" id="UP000319818"/>
    </source>
</evidence>
<reference evidence="2 3" key="1">
    <citation type="submission" date="2019-06" db="EMBL/GenBank/DDBJ databases">
        <title>Sequencing the genomes of 1000 actinobacteria strains.</title>
        <authorList>
            <person name="Klenk H.-P."/>
        </authorList>
    </citation>
    <scope>NUCLEOTIDE SEQUENCE [LARGE SCALE GENOMIC DNA]</scope>
    <source>
        <strain evidence="2 3">DSM 45511</strain>
    </source>
</reference>
<feature type="transmembrane region" description="Helical" evidence="1">
    <location>
        <begin position="67"/>
        <end position="88"/>
    </location>
</feature>
<protein>
    <submittedName>
        <fullName evidence="2">Uncharacterized protein</fullName>
    </submittedName>
</protein>
<keyword evidence="1" id="KW-0812">Transmembrane</keyword>